<evidence type="ECO:0000256" key="5">
    <source>
        <dbReference type="ARBA" id="ARBA00023054"/>
    </source>
</evidence>
<gene>
    <name evidence="12" type="ORF">FISHEDRAFT_13702</name>
</gene>
<evidence type="ECO:0000256" key="1">
    <source>
        <dbReference type="ARBA" id="ARBA00004604"/>
    </source>
</evidence>
<accession>A0A0D7AND4</accession>
<dbReference type="PANTHER" id="PTHR21738">
    <property type="entry name" value="RIBOSOMAL RNA PROCESSING PROTEIN 36 HOMOLOG"/>
    <property type="match status" value="1"/>
</dbReference>
<organism evidence="12 13">
    <name type="scientific">Fistulina hepatica ATCC 64428</name>
    <dbReference type="NCBI Taxonomy" id="1128425"/>
    <lineage>
        <taxon>Eukaryota</taxon>
        <taxon>Fungi</taxon>
        <taxon>Dikarya</taxon>
        <taxon>Basidiomycota</taxon>
        <taxon>Agaricomycotina</taxon>
        <taxon>Agaricomycetes</taxon>
        <taxon>Agaricomycetidae</taxon>
        <taxon>Agaricales</taxon>
        <taxon>Fistulinaceae</taxon>
        <taxon>Fistulina</taxon>
    </lineage>
</organism>
<sequence>ISESDDDADVPRVSQWVDEDLLEKPASGSSDEHDSDMETGSSNLVSFILYMSSIPLGALRKAQKALQNRQADDSEDAEDSESDSGSDVPSAKGKEKRGPEWSAKPRSDIGKRSSKHAPMEMSSKKPVTRRRQVVSVPTLVQGDPRFLQLAGDFSPKHFSQQYGFLAEMHSNELQTLRDDAKRMRRLVTNAPRHLRAEREQELERMERAIKRVESIVNKEKRDKIEQDALNTVARGEREKRKQGKVGWWMKKSDKKDLLVRARYEALAAEGGNRAVKKAVEKKRKKIGQKEKKTRPFAPGKQ</sequence>
<proteinExistence type="inferred from homology"/>
<dbReference type="GO" id="GO:0030686">
    <property type="term" value="C:90S preribosome"/>
    <property type="evidence" value="ECO:0007669"/>
    <property type="project" value="TreeGrafter"/>
</dbReference>
<evidence type="ECO:0000256" key="4">
    <source>
        <dbReference type="ARBA" id="ARBA00022552"/>
    </source>
</evidence>
<dbReference type="Proteomes" id="UP000054144">
    <property type="component" value="Unassembled WGS sequence"/>
</dbReference>
<evidence type="ECO:0000256" key="2">
    <source>
        <dbReference type="ARBA" id="ARBA00009418"/>
    </source>
</evidence>
<evidence type="ECO:0000256" key="8">
    <source>
        <dbReference type="ARBA" id="ARBA00025053"/>
    </source>
</evidence>
<evidence type="ECO:0000256" key="7">
    <source>
        <dbReference type="ARBA" id="ARBA00023274"/>
    </source>
</evidence>
<comment type="similarity">
    <text evidence="2 9">Belongs to the RRP36 family.</text>
</comment>
<comment type="subunit">
    <text evidence="9">Associates with 90S and pre-40S pre-ribosomal particles.</text>
</comment>
<feature type="non-terminal residue" evidence="12">
    <location>
        <position position="301"/>
    </location>
</feature>
<name>A0A0D7AND4_9AGAR</name>
<dbReference type="EMBL" id="KN881618">
    <property type="protein sequence ID" value="KIY53375.1"/>
    <property type="molecule type" value="Genomic_DNA"/>
</dbReference>
<evidence type="ECO:0000313" key="13">
    <source>
        <dbReference type="Proteomes" id="UP000054144"/>
    </source>
</evidence>
<dbReference type="AlphaFoldDB" id="A0A0D7AND4"/>
<evidence type="ECO:0000256" key="6">
    <source>
        <dbReference type="ARBA" id="ARBA00023242"/>
    </source>
</evidence>
<evidence type="ECO:0000256" key="9">
    <source>
        <dbReference type="RuleBase" id="RU368027"/>
    </source>
</evidence>
<keyword evidence="6 9" id="KW-0539">Nucleus</keyword>
<dbReference type="GO" id="GO:0000462">
    <property type="term" value="P:maturation of SSU-rRNA from tricistronic rRNA transcript (SSU-rRNA, 5.8S rRNA, LSU-rRNA)"/>
    <property type="evidence" value="ECO:0007669"/>
    <property type="project" value="TreeGrafter"/>
</dbReference>
<feature type="non-terminal residue" evidence="12">
    <location>
        <position position="1"/>
    </location>
</feature>
<feature type="region of interest" description="Disordered" evidence="11">
    <location>
        <begin position="276"/>
        <end position="301"/>
    </location>
</feature>
<dbReference type="GO" id="GO:0005730">
    <property type="term" value="C:nucleolus"/>
    <property type="evidence" value="ECO:0007669"/>
    <property type="project" value="UniProtKB-SubCell"/>
</dbReference>
<keyword evidence="13" id="KW-1185">Reference proteome</keyword>
<dbReference type="InterPro" id="IPR009292">
    <property type="entry name" value="RRP36"/>
</dbReference>
<feature type="coiled-coil region" evidence="10">
    <location>
        <begin position="166"/>
        <end position="222"/>
    </location>
</feature>
<keyword evidence="7 9" id="KW-0687">Ribonucleoprotein</keyword>
<evidence type="ECO:0000256" key="11">
    <source>
        <dbReference type="SAM" id="MobiDB-lite"/>
    </source>
</evidence>
<evidence type="ECO:0000313" key="12">
    <source>
        <dbReference type="EMBL" id="KIY53375.1"/>
    </source>
</evidence>
<keyword evidence="4 9" id="KW-0698">rRNA processing</keyword>
<reference evidence="12 13" key="1">
    <citation type="journal article" date="2015" name="Fungal Genet. Biol.">
        <title>Evolution of novel wood decay mechanisms in Agaricales revealed by the genome sequences of Fistulina hepatica and Cylindrobasidium torrendii.</title>
        <authorList>
            <person name="Floudas D."/>
            <person name="Held B.W."/>
            <person name="Riley R."/>
            <person name="Nagy L.G."/>
            <person name="Koehler G."/>
            <person name="Ransdell A.S."/>
            <person name="Younus H."/>
            <person name="Chow J."/>
            <person name="Chiniquy J."/>
            <person name="Lipzen A."/>
            <person name="Tritt A."/>
            <person name="Sun H."/>
            <person name="Haridas S."/>
            <person name="LaButti K."/>
            <person name="Ohm R.A."/>
            <person name="Kues U."/>
            <person name="Blanchette R.A."/>
            <person name="Grigoriev I.V."/>
            <person name="Minto R.E."/>
            <person name="Hibbett D.S."/>
        </authorList>
    </citation>
    <scope>NUCLEOTIDE SEQUENCE [LARGE SCALE GENOMIC DNA]</scope>
    <source>
        <strain evidence="12 13">ATCC 64428</strain>
    </source>
</reference>
<protein>
    <recommendedName>
        <fullName evidence="9">rRNA biogenesis protein RRP36</fullName>
    </recommendedName>
</protein>
<dbReference type="Pfam" id="PF06102">
    <property type="entry name" value="RRP36"/>
    <property type="match status" value="1"/>
</dbReference>
<feature type="compositionally biased region" description="Basic and acidic residues" evidence="11">
    <location>
        <begin position="92"/>
        <end position="111"/>
    </location>
</feature>
<feature type="region of interest" description="Disordered" evidence="11">
    <location>
        <begin position="1"/>
        <end position="39"/>
    </location>
</feature>
<comment type="function">
    <text evidence="8 9">Component of the 90S pre-ribosome involved in the maturation of rRNAs. Required for early cleavages of the pre-RNAs in the 40S ribosomal subunit maturation pathway.</text>
</comment>
<feature type="compositionally biased region" description="Basic residues" evidence="11">
    <location>
        <begin position="276"/>
        <end position="294"/>
    </location>
</feature>
<feature type="compositionally biased region" description="Acidic residues" evidence="11">
    <location>
        <begin position="73"/>
        <end position="84"/>
    </location>
</feature>
<dbReference type="PANTHER" id="PTHR21738:SF0">
    <property type="entry name" value="RIBOSOMAL RNA PROCESSING PROTEIN 36 HOMOLOG"/>
    <property type="match status" value="1"/>
</dbReference>
<feature type="region of interest" description="Disordered" evidence="11">
    <location>
        <begin position="61"/>
        <end position="136"/>
    </location>
</feature>
<dbReference type="OrthoDB" id="448446at2759"/>
<comment type="subcellular location">
    <subcellularLocation>
        <location evidence="1 9">Nucleus</location>
        <location evidence="1 9">Nucleolus</location>
    </subcellularLocation>
</comment>
<evidence type="ECO:0000256" key="10">
    <source>
        <dbReference type="SAM" id="Coils"/>
    </source>
</evidence>
<keyword evidence="3 9" id="KW-0690">Ribosome biogenesis</keyword>
<keyword evidence="5 10" id="KW-0175">Coiled coil</keyword>
<evidence type="ECO:0000256" key="3">
    <source>
        <dbReference type="ARBA" id="ARBA00022517"/>
    </source>
</evidence>